<reference evidence="2 3" key="1">
    <citation type="submission" date="2015-04" db="EMBL/GenBank/DDBJ databases">
        <title>Whole genome shotgun sequence of Flavihumibacter petaseus NBRC 106054.</title>
        <authorList>
            <person name="Miyazawa S."/>
            <person name="Hosoyama A."/>
            <person name="Hashimoto M."/>
            <person name="Noguchi M."/>
            <person name="Tsuchikane K."/>
            <person name="Ohji S."/>
            <person name="Yamazoe A."/>
            <person name="Ichikawa N."/>
            <person name="Kimura A."/>
            <person name="Fujita N."/>
        </authorList>
    </citation>
    <scope>NUCLEOTIDE SEQUENCE [LARGE SCALE GENOMIC DNA]</scope>
    <source>
        <strain evidence="2 3">NBRC 106054</strain>
    </source>
</reference>
<dbReference type="RefSeq" id="WP_046369971.1">
    <property type="nucleotide sequence ID" value="NZ_BBWV01000003.1"/>
</dbReference>
<dbReference type="AlphaFoldDB" id="A0A0E9N3P6"/>
<dbReference type="EMBL" id="BBWV01000003">
    <property type="protein sequence ID" value="GAO43980.1"/>
    <property type="molecule type" value="Genomic_DNA"/>
</dbReference>
<keyword evidence="1" id="KW-0812">Transmembrane</keyword>
<accession>A0A0E9N3P6</accession>
<keyword evidence="1" id="KW-1133">Transmembrane helix</keyword>
<feature type="transmembrane region" description="Helical" evidence="1">
    <location>
        <begin position="73"/>
        <end position="93"/>
    </location>
</feature>
<evidence type="ECO:0000313" key="3">
    <source>
        <dbReference type="Proteomes" id="UP000033121"/>
    </source>
</evidence>
<evidence type="ECO:0000313" key="2">
    <source>
        <dbReference type="EMBL" id="GAO43980.1"/>
    </source>
</evidence>
<protein>
    <submittedName>
        <fullName evidence="2">Uncharacterized protein</fullName>
    </submittedName>
</protein>
<keyword evidence="3" id="KW-1185">Reference proteome</keyword>
<proteinExistence type="predicted"/>
<evidence type="ECO:0000256" key="1">
    <source>
        <dbReference type="SAM" id="Phobius"/>
    </source>
</evidence>
<sequence length="141" mass="16206">MFEILQRVWENLLARTEGPLNLRFFLQPTISIIFAIRAAMRDAKAGTAPYLQRYAKASKAEKKGMRMEIYKDVGKIFVIGTILDITYQLIVIFKQKTQASFYPLESLLVAFLLAIVPYLLLRGPVNRLIRYFTGRSGRSQD</sequence>
<keyword evidence="1" id="KW-0472">Membrane</keyword>
<name>A0A0E9N3P6_9BACT</name>
<gene>
    <name evidence="2" type="ORF">FPE01S_03_00190</name>
</gene>
<dbReference type="STRING" id="1220578.FPE01S_03_00190"/>
<dbReference type="Proteomes" id="UP000033121">
    <property type="component" value="Unassembled WGS sequence"/>
</dbReference>
<comment type="caution">
    <text evidence="2">The sequence shown here is derived from an EMBL/GenBank/DDBJ whole genome shotgun (WGS) entry which is preliminary data.</text>
</comment>
<organism evidence="2 3">
    <name type="scientific">Flavihumibacter petaseus NBRC 106054</name>
    <dbReference type="NCBI Taxonomy" id="1220578"/>
    <lineage>
        <taxon>Bacteria</taxon>
        <taxon>Pseudomonadati</taxon>
        <taxon>Bacteroidota</taxon>
        <taxon>Chitinophagia</taxon>
        <taxon>Chitinophagales</taxon>
        <taxon>Chitinophagaceae</taxon>
        <taxon>Flavihumibacter</taxon>
    </lineage>
</organism>
<feature type="transmembrane region" description="Helical" evidence="1">
    <location>
        <begin position="99"/>
        <end position="121"/>
    </location>
</feature>
<dbReference type="OrthoDB" id="582428at2"/>